<dbReference type="PANTHER" id="PTHR48078">
    <property type="entry name" value="THREONINE DEHYDRATASE, MITOCHONDRIAL-RELATED"/>
    <property type="match status" value="1"/>
</dbReference>
<dbReference type="Pfam" id="PF00291">
    <property type="entry name" value="PALP"/>
    <property type="match status" value="1"/>
</dbReference>
<dbReference type="PANTHER" id="PTHR48078:SF6">
    <property type="entry name" value="L-THREONINE DEHYDRATASE CATABOLIC TDCB"/>
    <property type="match status" value="1"/>
</dbReference>
<proteinExistence type="predicted"/>
<protein>
    <submittedName>
        <fullName evidence="5">Threonine/serine dehydratase</fullName>
    </submittedName>
</protein>
<dbReference type="EMBL" id="CP120370">
    <property type="protein sequence ID" value="WEX79862.1"/>
    <property type="molecule type" value="Genomic_DNA"/>
</dbReference>
<reference evidence="5 6" key="1">
    <citation type="submission" date="2023-03" db="EMBL/GenBank/DDBJ databases">
        <authorList>
            <person name="Kaur S."/>
            <person name="Espinosa-Saiz D."/>
            <person name="Velazquez E."/>
            <person name="Menendez E."/>
            <person name="diCenzo G.C."/>
        </authorList>
    </citation>
    <scope>NUCLEOTIDE SEQUENCE [LARGE SCALE GENOMIC DNA]</scope>
    <source>
        <strain evidence="5 6">LMG 27395</strain>
    </source>
</reference>
<feature type="domain" description="Tryptophan synthase beta chain-like PALP" evidence="4">
    <location>
        <begin position="30"/>
        <end position="316"/>
    </location>
</feature>
<dbReference type="CDD" id="cd01562">
    <property type="entry name" value="Thr-dehyd"/>
    <property type="match status" value="1"/>
</dbReference>
<gene>
    <name evidence="5" type="ORF">PYH38_001228</name>
</gene>
<dbReference type="Gene3D" id="3.40.50.1100">
    <property type="match status" value="2"/>
</dbReference>
<evidence type="ECO:0000256" key="2">
    <source>
        <dbReference type="ARBA" id="ARBA00022898"/>
    </source>
</evidence>
<dbReference type="PROSITE" id="PS00165">
    <property type="entry name" value="DEHYDRATASE_SER_THR"/>
    <property type="match status" value="1"/>
</dbReference>
<dbReference type="RefSeq" id="WP_280730563.1">
    <property type="nucleotide sequence ID" value="NZ_CP120367.1"/>
</dbReference>
<dbReference type="InterPro" id="IPR000634">
    <property type="entry name" value="Ser/Thr_deHydtase_PyrdxlP-BS"/>
</dbReference>
<comment type="cofactor">
    <cofactor evidence="1">
        <name>pyridoxal 5'-phosphate</name>
        <dbReference type="ChEBI" id="CHEBI:597326"/>
    </cofactor>
</comment>
<dbReference type="Proteomes" id="UP001235547">
    <property type="component" value="Chromosome 2"/>
</dbReference>
<evidence type="ECO:0000256" key="3">
    <source>
        <dbReference type="ARBA" id="ARBA00023239"/>
    </source>
</evidence>
<dbReference type="InterPro" id="IPR001926">
    <property type="entry name" value="TrpB-like_PALP"/>
</dbReference>
<organism evidence="5 6">
    <name type="scientific">Sinorhizobium numidicum</name>
    <dbReference type="NCBI Taxonomy" id="680248"/>
    <lineage>
        <taxon>Bacteria</taxon>
        <taxon>Pseudomonadati</taxon>
        <taxon>Pseudomonadota</taxon>
        <taxon>Alphaproteobacteria</taxon>
        <taxon>Hyphomicrobiales</taxon>
        <taxon>Rhizobiaceae</taxon>
        <taxon>Sinorhizobium/Ensifer group</taxon>
        <taxon>Sinorhizobium</taxon>
    </lineage>
</organism>
<dbReference type="SUPFAM" id="SSF53686">
    <property type="entry name" value="Tryptophan synthase beta subunit-like PLP-dependent enzymes"/>
    <property type="match status" value="1"/>
</dbReference>
<evidence type="ECO:0000313" key="5">
    <source>
        <dbReference type="EMBL" id="WEX79862.1"/>
    </source>
</evidence>
<sequence length="341" mass="35363">MALAGSNAKLLPTYADIEEAERRIAGITIVTPLLESPWLNRELGGRLLVKAENLQVTGSFKLRGAANRLRALNGDERQRGVVARSSGNHGLAIAYCASLMGISAVVVAPETAPAAKIEGIRAYGATVLQAPIHKIAEVAAEITNRERRVFVDPADDPWVVAGQGTVGLEIAKQAEALGAGIDDLLVCCSGGGLMAGCVLALEQKSPSTRIHGVEAAGFEKMANSLAAGRRINLSPGGQSICDAITGPYMAEIPFDILKNKLAGTFAASDEEAMMAIRVAFSEFGFAVEPGGAVALAAVLTRKMPIDGKTVVVAITGRNVNLPLAATALQAEHTGFGRGSSV</sequence>
<name>A0ABY8CR09_9HYPH</name>
<accession>A0ABY8CR09</accession>
<evidence type="ECO:0000259" key="4">
    <source>
        <dbReference type="Pfam" id="PF00291"/>
    </source>
</evidence>
<dbReference type="InterPro" id="IPR050147">
    <property type="entry name" value="Ser/Thr_Dehydratase"/>
</dbReference>
<keyword evidence="6" id="KW-1185">Reference proteome</keyword>
<dbReference type="InterPro" id="IPR036052">
    <property type="entry name" value="TrpB-like_PALP_sf"/>
</dbReference>
<evidence type="ECO:0000313" key="6">
    <source>
        <dbReference type="Proteomes" id="UP001235547"/>
    </source>
</evidence>
<keyword evidence="2" id="KW-0663">Pyridoxal phosphate</keyword>
<evidence type="ECO:0000256" key="1">
    <source>
        <dbReference type="ARBA" id="ARBA00001933"/>
    </source>
</evidence>
<keyword evidence="3" id="KW-0456">Lyase</keyword>